<proteinExistence type="predicted"/>
<evidence type="ECO:0000313" key="2">
    <source>
        <dbReference type="EMBL" id="MFB3170035.1"/>
    </source>
</evidence>
<feature type="transmembrane region" description="Helical" evidence="1">
    <location>
        <begin position="378"/>
        <end position="394"/>
    </location>
</feature>
<dbReference type="Proteomes" id="UP001241748">
    <property type="component" value="Unassembled WGS sequence"/>
</dbReference>
<evidence type="ECO:0000313" key="3">
    <source>
        <dbReference type="Proteomes" id="UP001241748"/>
    </source>
</evidence>
<keyword evidence="3" id="KW-1185">Reference proteome</keyword>
<dbReference type="RefSeq" id="WP_306074591.1">
    <property type="nucleotide sequence ID" value="NZ_JAROBZ020000002.1"/>
</dbReference>
<gene>
    <name evidence="2" type="ORF">P5G62_023290</name>
</gene>
<accession>A0ABV4Z1T7</accession>
<reference evidence="2 3" key="1">
    <citation type="submission" date="2024-05" db="EMBL/GenBank/DDBJ databases">
        <authorList>
            <person name="Venkateswaran K."/>
        </authorList>
    </citation>
    <scope>NUCLEOTIDE SEQUENCE [LARGE SCALE GENOMIC DNA]</scope>
    <source>
        <strain evidence="2 3">179-C4-2-HS</strain>
    </source>
</reference>
<keyword evidence="1" id="KW-0812">Transmembrane</keyword>
<name>A0ABV4Z1T7_9BACI</name>
<feature type="transmembrane region" description="Helical" evidence="1">
    <location>
        <begin position="118"/>
        <end position="138"/>
    </location>
</feature>
<keyword evidence="1" id="KW-0472">Membrane</keyword>
<sequence>MPLGYHIILILLFFIFQNPIEGIIPAFTYFDEVITMLYCTIAIISQLLKGGKAKKSTVLILFLTALILVFGIIGNFLYEYQIKKYGLVDAFKVIQFILIFLSVRALEPNGSSIVLSKVIQTIIKIISIIFLILVILNYSIEYFPTYDERFGLRAQMLFYIHPTYLVSACILMISILTISLRDSKKNMKYIHVLNLVMLTTLRTKAILFIILYYTILFFISKRIKFRWYHYIFISSLVLYIGISMMYDSIVYNPNYPRTIMFSNSIEISLEHFPFGAGFGTYGSYVSGEHYSKLYYLYGNIYRYYGLSPENFSAISDTYWPMLLAQSGIIGTFLLIIILVLIFKLVINVKNYDRYIFISILLLCLYLIISSTAESSFSNPYATAYFYFIALLINYKK</sequence>
<organism evidence="2 3">
    <name type="scientific">Neobacillus driksii</name>
    <dbReference type="NCBI Taxonomy" id="3035913"/>
    <lineage>
        <taxon>Bacteria</taxon>
        <taxon>Bacillati</taxon>
        <taxon>Bacillota</taxon>
        <taxon>Bacilli</taxon>
        <taxon>Bacillales</taxon>
        <taxon>Bacillaceae</taxon>
        <taxon>Neobacillus</taxon>
    </lineage>
</organism>
<keyword evidence="1" id="KW-1133">Transmembrane helix</keyword>
<feature type="transmembrane region" description="Helical" evidence="1">
    <location>
        <begin position="354"/>
        <end position="372"/>
    </location>
</feature>
<feature type="transmembrane region" description="Helical" evidence="1">
    <location>
        <begin position="7"/>
        <end position="27"/>
    </location>
</feature>
<feature type="transmembrane region" description="Helical" evidence="1">
    <location>
        <begin position="90"/>
        <end position="106"/>
    </location>
</feature>
<protein>
    <submittedName>
        <fullName evidence="2">Uncharacterized protein</fullName>
    </submittedName>
</protein>
<feature type="transmembrane region" description="Helical" evidence="1">
    <location>
        <begin position="192"/>
        <end position="215"/>
    </location>
</feature>
<comment type="caution">
    <text evidence="2">The sequence shown here is derived from an EMBL/GenBank/DDBJ whole genome shotgun (WGS) entry which is preliminary data.</text>
</comment>
<feature type="transmembrane region" description="Helical" evidence="1">
    <location>
        <begin position="58"/>
        <end position="78"/>
    </location>
</feature>
<feature type="transmembrane region" description="Helical" evidence="1">
    <location>
        <begin position="158"/>
        <end position="180"/>
    </location>
</feature>
<dbReference type="EMBL" id="JAROBZ020000002">
    <property type="protein sequence ID" value="MFB3170035.1"/>
    <property type="molecule type" value="Genomic_DNA"/>
</dbReference>
<feature type="transmembrane region" description="Helical" evidence="1">
    <location>
        <begin position="318"/>
        <end position="342"/>
    </location>
</feature>
<feature type="transmembrane region" description="Helical" evidence="1">
    <location>
        <begin position="227"/>
        <end position="246"/>
    </location>
</feature>
<evidence type="ECO:0000256" key="1">
    <source>
        <dbReference type="SAM" id="Phobius"/>
    </source>
</evidence>